<organism evidence="1 2">
    <name type="scientific">Triticum urartu</name>
    <name type="common">Red wild einkorn</name>
    <name type="synonym">Crithodium urartu</name>
    <dbReference type="NCBI Taxonomy" id="4572"/>
    <lineage>
        <taxon>Eukaryota</taxon>
        <taxon>Viridiplantae</taxon>
        <taxon>Streptophyta</taxon>
        <taxon>Embryophyta</taxon>
        <taxon>Tracheophyta</taxon>
        <taxon>Spermatophyta</taxon>
        <taxon>Magnoliopsida</taxon>
        <taxon>Liliopsida</taxon>
        <taxon>Poales</taxon>
        <taxon>Poaceae</taxon>
        <taxon>BOP clade</taxon>
        <taxon>Pooideae</taxon>
        <taxon>Triticodae</taxon>
        <taxon>Triticeae</taxon>
        <taxon>Triticinae</taxon>
        <taxon>Triticum</taxon>
    </lineage>
</organism>
<dbReference type="Gramene" id="TuG1812G0600003137.01.T03">
    <property type="protein sequence ID" value="TuG1812G0600003137.01.T03"/>
    <property type="gene ID" value="TuG1812G0600003137.01"/>
</dbReference>
<evidence type="ECO:0000313" key="1">
    <source>
        <dbReference type="EnsemblPlants" id="TuG1812G0600003137.01.T03"/>
    </source>
</evidence>
<reference evidence="1" key="2">
    <citation type="submission" date="2018-03" db="EMBL/GenBank/DDBJ databases">
        <title>The Triticum urartu genome reveals the dynamic nature of wheat genome evolution.</title>
        <authorList>
            <person name="Ling H."/>
            <person name="Ma B."/>
            <person name="Shi X."/>
            <person name="Liu H."/>
            <person name="Dong L."/>
            <person name="Sun H."/>
            <person name="Cao Y."/>
            <person name="Gao Q."/>
            <person name="Zheng S."/>
            <person name="Li Y."/>
            <person name="Yu Y."/>
            <person name="Du H."/>
            <person name="Qi M."/>
            <person name="Li Y."/>
            <person name="Yu H."/>
            <person name="Cui Y."/>
            <person name="Wang N."/>
            <person name="Chen C."/>
            <person name="Wu H."/>
            <person name="Zhao Y."/>
            <person name="Zhang J."/>
            <person name="Li Y."/>
            <person name="Zhou W."/>
            <person name="Zhang B."/>
            <person name="Hu W."/>
            <person name="Eijk M."/>
            <person name="Tang J."/>
            <person name="Witsenboer H."/>
            <person name="Zhao S."/>
            <person name="Li Z."/>
            <person name="Zhang A."/>
            <person name="Wang D."/>
            <person name="Liang C."/>
        </authorList>
    </citation>
    <scope>NUCLEOTIDE SEQUENCE [LARGE SCALE GENOMIC DNA]</scope>
    <source>
        <strain evidence="1">cv. G1812</strain>
    </source>
</reference>
<dbReference type="Proteomes" id="UP000015106">
    <property type="component" value="Chromosome 6"/>
</dbReference>
<name>A0A8R7UTW0_TRIUA</name>
<sequence>MNIIIFVKISVQWKRKDSYICFLITSDAFNCSPLVRLENFVSNGLVWYGRVHMFEYLMMLPNCSSRQRFHDVSNDSSSLKRTHMKCMITTLSLLTISWGKQR</sequence>
<keyword evidence="2" id="KW-1185">Reference proteome</keyword>
<dbReference type="AlphaFoldDB" id="A0A8R7UTW0"/>
<evidence type="ECO:0000313" key="2">
    <source>
        <dbReference type="Proteomes" id="UP000015106"/>
    </source>
</evidence>
<dbReference type="EnsemblPlants" id="TuG1812G0600003137.01.T03">
    <property type="protein sequence ID" value="TuG1812G0600003137.01.T03"/>
    <property type="gene ID" value="TuG1812G0600003137.01"/>
</dbReference>
<reference evidence="2" key="1">
    <citation type="journal article" date="2013" name="Nature">
        <title>Draft genome of the wheat A-genome progenitor Triticum urartu.</title>
        <authorList>
            <person name="Ling H.Q."/>
            <person name="Zhao S."/>
            <person name="Liu D."/>
            <person name="Wang J."/>
            <person name="Sun H."/>
            <person name="Zhang C."/>
            <person name="Fan H."/>
            <person name="Li D."/>
            <person name="Dong L."/>
            <person name="Tao Y."/>
            <person name="Gao C."/>
            <person name="Wu H."/>
            <person name="Li Y."/>
            <person name="Cui Y."/>
            <person name="Guo X."/>
            <person name="Zheng S."/>
            <person name="Wang B."/>
            <person name="Yu K."/>
            <person name="Liang Q."/>
            <person name="Yang W."/>
            <person name="Lou X."/>
            <person name="Chen J."/>
            <person name="Feng M."/>
            <person name="Jian J."/>
            <person name="Zhang X."/>
            <person name="Luo G."/>
            <person name="Jiang Y."/>
            <person name="Liu J."/>
            <person name="Wang Z."/>
            <person name="Sha Y."/>
            <person name="Zhang B."/>
            <person name="Wu H."/>
            <person name="Tang D."/>
            <person name="Shen Q."/>
            <person name="Xue P."/>
            <person name="Zou S."/>
            <person name="Wang X."/>
            <person name="Liu X."/>
            <person name="Wang F."/>
            <person name="Yang Y."/>
            <person name="An X."/>
            <person name="Dong Z."/>
            <person name="Zhang K."/>
            <person name="Zhang X."/>
            <person name="Luo M.C."/>
            <person name="Dvorak J."/>
            <person name="Tong Y."/>
            <person name="Wang J."/>
            <person name="Yang H."/>
            <person name="Li Z."/>
            <person name="Wang D."/>
            <person name="Zhang A."/>
            <person name="Wang J."/>
        </authorList>
    </citation>
    <scope>NUCLEOTIDE SEQUENCE</scope>
    <source>
        <strain evidence="2">cv. G1812</strain>
    </source>
</reference>
<accession>A0A8R7UTW0</accession>
<proteinExistence type="predicted"/>
<reference evidence="1" key="3">
    <citation type="submission" date="2022-06" db="UniProtKB">
        <authorList>
            <consortium name="EnsemblPlants"/>
        </authorList>
    </citation>
    <scope>IDENTIFICATION</scope>
</reference>
<protein>
    <submittedName>
        <fullName evidence="1">Uncharacterized protein</fullName>
    </submittedName>
</protein>